<dbReference type="CDD" id="cd00093">
    <property type="entry name" value="HTH_XRE"/>
    <property type="match status" value="1"/>
</dbReference>
<dbReference type="EMBL" id="BMTF01000025">
    <property type="protein sequence ID" value="GGV93747.1"/>
    <property type="molecule type" value="Genomic_DNA"/>
</dbReference>
<evidence type="ECO:0000313" key="4">
    <source>
        <dbReference type="Proteomes" id="UP000660675"/>
    </source>
</evidence>
<evidence type="ECO:0000256" key="1">
    <source>
        <dbReference type="SAM" id="MobiDB-lite"/>
    </source>
</evidence>
<reference evidence="4" key="1">
    <citation type="journal article" date="2019" name="Int. J. Syst. Evol. Microbiol.">
        <title>The Global Catalogue of Microorganisms (GCM) 10K type strain sequencing project: providing services to taxonomists for standard genome sequencing and annotation.</title>
        <authorList>
            <consortium name="The Broad Institute Genomics Platform"/>
            <consortium name="The Broad Institute Genome Sequencing Center for Infectious Disease"/>
            <person name="Wu L."/>
            <person name="Ma J."/>
        </authorList>
    </citation>
    <scope>NUCLEOTIDE SEQUENCE [LARGE SCALE GENOMIC DNA]</scope>
    <source>
        <strain evidence="4">JCM 4376</strain>
    </source>
</reference>
<dbReference type="SUPFAM" id="SSF50370">
    <property type="entry name" value="Ricin B-like lectins"/>
    <property type="match status" value="1"/>
</dbReference>
<feature type="transmembrane region" description="Helical" evidence="2">
    <location>
        <begin position="146"/>
        <end position="167"/>
    </location>
</feature>
<evidence type="ECO:0000256" key="2">
    <source>
        <dbReference type="SAM" id="Phobius"/>
    </source>
</evidence>
<organism evidence="3 4">
    <name type="scientific">Streptomyces gelaticus</name>
    <dbReference type="NCBI Taxonomy" id="285446"/>
    <lineage>
        <taxon>Bacteria</taxon>
        <taxon>Bacillati</taxon>
        <taxon>Actinomycetota</taxon>
        <taxon>Actinomycetes</taxon>
        <taxon>Kitasatosporales</taxon>
        <taxon>Streptomycetaceae</taxon>
        <taxon>Streptomyces</taxon>
    </lineage>
</organism>
<keyword evidence="4" id="KW-1185">Reference proteome</keyword>
<name>A0ABQ2W8L8_9ACTN</name>
<keyword evidence="2" id="KW-0812">Transmembrane</keyword>
<keyword evidence="2" id="KW-0472">Membrane</keyword>
<dbReference type="RefSeq" id="WP_229867296.1">
    <property type="nucleotide sequence ID" value="NZ_BMTF01000025.1"/>
</dbReference>
<dbReference type="Gene3D" id="2.80.10.50">
    <property type="match status" value="1"/>
</dbReference>
<sequence length="336" mass="35311">MVVEGRAPDPCEARSAPEFIALLRVLKDASGLTFRELAQRADEVGDVLPRSTIANMLARTSVPREELLAAFVRACGCGPAQVDAWLAVRKDLAVHGQRAGAQEASAPAAEATAGRFPEQSPENSSEPPTVPFPGPSTARRPRSRTLLAAAGSLVVLAAAVAAVVLLVPDDEDRPESRPATGPVAGRTVQIRSVHSGLCLSEERGSDSGRLYQVPCEQETIPSFSLKPLDGGVWRIVTDHPDYDLGCTGVWDGMRDAGAGLQDQGCGDRGDAEEFLIEPVGRPVEGYRIRPAHTRLCVGAQGNSKERGAKLVQTSCDGADRGNLFSFDPVAGASAGG</sequence>
<dbReference type="InterPro" id="IPR001387">
    <property type="entry name" value="Cro/C1-type_HTH"/>
</dbReference>
<evidence type="ECO:0000313" key="3">
    <source>
        <dbReference type="EMBL" id="GGV93747.1"/>
    </source>
</evidence>
<dbReference type="Pfam" id="PF13560">
    <property type="entry name" value="HTH_31"/>
    <property type="match status" value="1"/>
</dbReference>
<accession>A0ABQ2W8L8</accession>
<feature type="region of interest" description="Disordered" evidence="1">
    <location>
        <begin position="101"/>
        <end position="141"/>
    </location>
</feature>
<proteinExistence type="predicted"/>
<dbReference type="CDD" id="cd00161">
    <property type="entry name" value="beta-trefoil_Ricin-like"/>
    <property type="match status" value="1"/>
</dbReference>
<feature type="compositionally biased region" description="Low complexity" evidence="1">
    <location>
        <begin position="101"/>
        <end position="127"/>
    </location>
</feature>
<gene>
    <name evidence="3" type="ORF">GCM10015535_57380</name>
</gene>
<keyword evidence="2" id="KW-1133">Transmembrane helix</keyword>
<dbReference type="Proteomes" id="UP000660675">
    <property type="component" value="Unassembled WGS sequence"/>
</dbReference>
<comment type="caution">
    <text evidence="3">The sequence shown here is derived from an EMBL/GenBank/DDBJ whole genome shotgun (WGS) entry which is preliminary data.</text>
</comment>
<protein>
    <recommendedName>
        <fullName evidence="5">XRE family transcriptional regulator</fullName>
    </recommendedName>
</protein>
<dbReference type="InterPro" id="IPR035992">
    <property type="entry name" value="Ricin_B-like_lectins"/>
</dbReference>
<evidence type="ECO:0008006" key="5">
    <source>
        <dbReference type="Google" id="ProtNLM"/>
    </source>
</evidence>